<name>A0A6A6AUK0_9PEZI</name>
<organism evidence="3 4">
    <name type="scientific">Aplosporella prunicola CBS 121167</name>
    <dbReference type="NCBI Taxonomy" id="1176127"/>
    <lineage>
        <taxon>Eukaryota</taxon>
        <taxon>Fungi</taxon>
        <taxon>Dikarya</taxon>
        <taxon>Ascomycota</taxon>
        <taxon>Pezizomycotina</taxon>
        <taxon>Dothideomycetes</taxon>
        <taxon>Dothideomycetes incertae sedis</taxon>
        <taxon>Botryosphaeriales</taxon>
        <taxon>Aplosporellaceae</taxon>
        <taxon>Aplosporella</taxon>
    </lineage>
</organism>
<feature type="compositionally biased region" description="Basic residues" evidence="1">
    <location>
        <begin position="17"/>
        <end position="29"/>
    </location>
</feature>
<evidence type="ECO:0000313" key="2">
    <source>
        <dbReference type="EMBL" id="KAF2135367.1"/>
    </source>
</evidence>
<dbReference type="GeneID" id="54301218"/>
<proteinExistence type="predicted"/>
<gene>
    <name evidence="2" type="ORF">K452DRAFT_314053</name>
    <name evidence="3" type="ORF">K452DRAFT_363059</name>
</gene>
<accession>A0A6A6AUK0</accession>
<dbReference type="EMBL" id="ML995565">
    <property type="protein sequence ID" value="KAF2135609.1"/>
    <property type="molecule type" value="Genomic_DNA"/>
</dbReference>
<evidence type="ECO:0000256" key="1">
    <source>
        <dbReference type="SAM" id="MobiDB-lite"/>
    </source>
</evidence>
<feature type="region of interest" description="Disordered" evidence="1">
    <location>
        <begin position="1"/>
        <end position="93"/>
    </location>
</feature>
<dbReference type="AlphaFoldDB" id="A0A6A6AUK0"/>
<protein>
    <submittedName>
        <fullName evidence="3">Uncharacterized protein</fullName>
    </submittedName>
</protein>
<evidence type="ECO:0000313" key="4">
    <source>
        <dbReference type="Proteomes" id="UP000799438"/>
    </source>
</evidence>
<dbReference type="Proteomes" id="UP000799438">
    <property type="component" value="Unassembled WGS sequence"/>
</dbReference>
<dbReference type="EMBL" id="ML995594">
    <property type="protein sequence ID" value="KAF2135367.1"/>
    <property type="molecule type" value="Genomic_DNA"/>
</dbReference>
<keyword evidence="4" id="KW-1185">Reference proteome</keyword>
<dbReference type="RefSeq" id="XP_033391085.1">
    <property type="nucleotide sequence ID" value="XM_033543721.1"/>
</dbReference>
<reference evidence="3" key="1">
    <citation type="journal article" date="2020" name="Stud. Mycol.">
        <title>101 Dothideomycetes genomes: a test case for predicting lifestyles and emergence of pathogens.</title>
        <authorList>
            <person name="Haridas S."/>
            <person name="Albert R."/>
            <person name="Binder M."/>
            <person name="Bloem J."/>
            <person name="Labutti K."/>
            <person name="Salamov A."/>
            <person name="Andreopoulos B."/>
            <person name="Baker S."/>
            <person name="Barry K."/>
            <person name="Bills G."/>
            <person name="Bluhm B."/>
            <person name="Cannon C."/>
            <person name="Castanera R."/>
            <person name="Culley D."/>
            <person name="Daum C."/>
            <person name="Ezra D."/>
            <person name="Gonzalez J."/>
            <person name="Henrissat B."/>
            <person name="Kuo A."/>
            <person name="Liang C."/>
            <person name="Lipzen A."/>
            <person name="Lutzoni F."/>
            <person name="Magnuson J."/>
            <person name="Mondo S."/>
            <person name="Nolan M."/>
            <person name="Ohm R."/>
            <person name="Pangilinan J."/>
            <person name="Park H.-J."/>
            <person name="Ramirez L."/>
            <person name="Alfaro M."/>
            <person name="Sun H."/>
            <person name="Tritt A."/>
            <person name="Yoshinaga Y."/>
            <person name="Zwiers L.-H."/>
            <person name="Turgeon B."/>
            <person name="Goodwin S."/>
            <person name="Spatafora J."/>
            <person name="Crous P."/>
            <person name="Grigoriev I."/>
        </authorList>
    </citation>
    <scope>NUCLEOTIDE SEQUENCE</scope>
    <source>
        <strain evidence="3">CBS 121167</strain>
    </source>
</reference>
<sequence>MPFKQEPRVFHATTKLPPRHRKPKPKNKKAQTPTNQQPLPPPPPTSALRAAKAHTHTISHAYAYASSNRTPKRGTEQPAELAGPGKTAVREARRRKVNREVNATTAVVRAGRGVRGAVRFCGVCLTHDFRGHDSCQAGWPAPACCGRAGSRSCRAVQTETYVGRAAEARDGHWSSPFLWSSQLSALGQVSRIGRDDHGRSPSAGGY</sequence>
<evidence type="ECO:0000313" key="3">
    <source>
        <dbReference type="EMBL" id="KAF2135609.1"/>
    </source>
</evidence>